<protein>
    <submittedName>
        <fullName evidence="1">Uncharacterized protein</fullName>
    </submittedName>
</protein>
<proteinExistence type="predicted"/>
<reference evidence="1 2" key="2">
    <citation type="submission" date="2007-09" db="EMBL/GenBank/DDBJ databases">
        <title>Draft genome sequence of Clostridium bolteae (ATCC BAA-613).</title>
        <authorList>
            <person name="Sudarsanam P."/>
            <person name="Ley R."/>
            <person name="Guruge J."/>
            <person name="Turnbaugh P.J."/>
            <person name="Mahowald M."/>
            <person name="Liep D."/>
            <person name="Gordon J."/>
        </authorList>
    </citation>
    <scope>NUCLEOTIDE SEQUENCE [LARGE SCALE GENOMIC DNA]</scope>
    <source>
        <strain evidence="2">ATCC BAA-613 / DSM 15670 / CCUG 46953 / JCM 12243 / WAL 16351</strain>
    </source>
</reference>
<reference evidence="1 2" key="1">
    <citation type="submission" date="2007-08" db="EMBL/GenBank/DDBJ databases">
        <authorList>
            <person name="Fulton L."/>
            <person name="Clifton S."/>
            <person name="Fulton B."/>
            <person name="Xu J."/>
            <person name="Minx P."/>
            <person name="Pepin K.H."/>
            <person name="Johnson M."/>
            <person name="Thiruvilangam P."/>
            <person name="Bhonagiri V."/>
            <person name="Nash W.E."/>
            <person name="Mardis E.R."/>
            <person name="Wilson R.K."/>
        </authorList>
    </citation>
    <scope>NUCLEOTIDE SEQUENCE [LARGE SCALE GENOMIC DNA]</scope>
    <source>
        <strain evidence="2">ATCC BAA-613 / DSM 15670 / CCUG 46953 / JCM 12243 / WAL 16351</strain>
    </source>
</reference>
<dbReference type="EMBL" id="ABCC02000002">
    <property type="protein sequence ID" value="EDP19486.1"/>
    <property type="molecule type" value="Genomic_DNA"/>
</dbReference>
<comment type="caution">
    <text evidence="1">The sequence shown here is derived from an EMBL/GenBank/DDBJ whole genome shotgun (WGS) entry which is preliminary data.</text>
</comment>
<dbReference type="HOGENOM" id="CLU_3181974_0_0_9"/>
<accession>A8RH61</accession>
<gene>
    <name evidence="1" type="ORF">CLOBOL_00323</name>
</gene>
<organism evidence="1 2">
    <name type="scientific">Enterocloster bolteae (strain ATCC BAA-613 / DSM 15670 / CCUG 46953 / JCM 12243 / WAL 16351)</name>
    <name type="common">Clostridium bolteae</name>
    <dbReference type="NCBI Taxonomy" id="411902"/>
    <lineage>
        <taxon>Bacteria</taxon>
        <taxon>Bacillati</taxon>
        <taxon>Bacillota</taxon>
        <taxon>Clostridia</taxon>
        <taxon>Lachnospirales</taxon>
        <taxon>Lachnospiraceae</taxon>
        <taxon>Enterocloster</taxon>
    </lineage>
</organism>
<evidence type="ECO:0000313" key="2">
    <source>
        <dbReference type="Proteomes" id="UP000005396"/>
    </source>
</evidence>
<dbReference type="PaxDb" id="411902-CLOBOL_00323"/>
<evidence type="ECO:0000313" key="1">
    <source>
        <dbReference type="EMBL" id="EDP19486.1"/>
    </source>
</evidence>
<sequence>MAELTFYLLVFYFYTRYNNTIKHSEWVWLKKVCYAGSCMCVKVSYV</sequence>
<dbReference type="AlphaFoldDB" id="A8RH61"/>
<dbReference type="Proteomes" id="UP000005396">
    <property type="component" value="Unassembled WGS sequence"/>
</dbReference>
<name>A8RH61_ENTBW</name>